<name>A4U206_9PROT</name>
<dbReference type="GO" id="GO:0016874">
    <property type="term" value="F:ligase activity"/>
    <property type="evidence" value="ECO:0007669"/>
    <property type="project" value="UniProtKB-KW"/>
</dbReference>
<protein>
    <submittedName>
        <fullName evidence="1">Acyl-coenzyme A synthetases/AMP-(Fatty) acid ligases</fullName>
    </submittedName>
</protein>
<dbReference type="EMBL" id="CU459003">
    <property type="protein sequence ID" value="CAM76913.1"/>
    <property type="molecule type" value="Genomic_DNA"/>
</dbReference>
<evidence type="ECO:0000313" key="1">
    <source>
        <dbReference type="EMBL" id="CAM76913.1"/>
    </source>
</evidence>
<proteinExistence type="predicted"/>
<accession>A4U206</accession>
<dbReference type="Gene3D" id="3.40.50.12780">
    <property type="entry name" value="N-terminal domain of ligase-like"/>
    <property type="match status" value="1"/>
</dbReference>
<reference evidence="1" key="1">
    <citation type="journal article" date="2007" name="J. Bacteriol.">
        <title>Comparative genome analysis of four magnetotactic bacteria reveals a complex set of group-specific genes implicated in magnetosome biomineralization and function.</title>
        <authorList>
            <person name="Richter M."/>
            <person name="Kube M."/>
            <person name="Bazylinski D.A."/>
            <person name="Lombardot T."/>
            <person name="Gloeckner F.O."/>
            <person name="Reinhardt R."/>
            <person name="Schueler D."/>
        </authorList>
    </citation>
    <scope>NUCLEOTIDE SEQUENCE</scope>
    <source>
        <strain evidence="1">MSR-1</strain>
    </source>
</reference>
<sequence>MGLGLFPQFGDILWTSADWMSFPALMWAVLPSWHHGVPVVAGPHGQDAEAHLGLMARHGVRVAWMPPVDLARLTGLAATRAHPLPRVLGSGPQPLAAGLRDQVAKVYGIFAHEIWGMMETGAGPAHIGHTLENPPA</sequence>
<keyword evidence="1" id="KW-0436">Ligase</keyword>
<gene>
    <name evidence="1" type="ORF">MGR_0813</name>
</gene>
<dbReference type="AlphaFoldDB" id="A4U206"/>
<dbReference type="InterPro" id="IPR042099">
    <property type="entry name" value="ANL_N_sf"/>
</dbReference>
<dbReference type="SUPFAM" id="SSF56801">
    <property type="entry name" value="Acetyl-CoA synthetase-like"/>
    <property type="match status" value="1"/>
</dbReference>
<organism evidence="1">
    <name type="scientific">Magnetospirillum gryphiswaldense</name>
    <dbReference type="NCBI Taxonomy" id="55518"/>
    <lineage>
        <taxon>Bacteria</taxon>
        <taxon>Pseudomonadati</taxon>
        <taxon>Pseudomonadota</taxon>
        <taxon>Alphaproteobacteria</taxon>
        <taxon>Rhodospirillales</taxon>
        <taxon>Rhodospirillaceae</taxon>
        <taxon>Magnetospirillum</taxon>
    </lineage>
</organism>